<dbReference type="InterPro" id="IPR050083">
    <property type="entry name" value="HtpX_protease"/>
</dbReference>
<evidence type="ECO:0000256" key="5">
    <source>
        <dbReference type="ARBA" id="ARBA00022692"/>
    </source>
</evidence>
<dbReference type="EMBL" id="JACEGC010000151">
    <property type="protein sequence ID" value="MBC1197586.1"/>
    <property type="molecule type" value="Genomic_DNA"/>
</dbReference>
<dbReference type="Proteomes" id="UP000525432">
    <property type="component" value="Unassembled WGS sequence"/>
</dbReference>
<evidence type="ECO:0000256" key="4">
    <source>
        <dbReference type="ARBA" id="ARBA00022670"/>
    </source>
</evidence>
<dbReference type="PANTHER" id="PTHR43221">
    <property type="entry name" value="PROTEASE HTPX"/>
    <property type="match status" value="1"/>
</dbReference>
<feature type="transmembrane region" description="Helical" evidence="12">
    <location>
        <begin position="68"/>
        <end position="88"/>
    </location>
</feature>
<evidence type="ECO:0000256" key="9">
    <source>
        <dbReference type="ARBA" id="ARBA00022989"/>
    </source>
</evidence>
<sequence>MTITQKQFDTLVGTLENFSKAHPRSYRLRVALFAILGYAYIFLVLAGLLTLIGLIVSFIVFSHRANFAIIKLAILLLIPAWVIVRSLWVTVPEPEGLKLNRHQVPKLFALVDELTTKLQAPRFHNILLNQEFNAAVVQVPRLGIFGWQENYLLLGLPLMQSLSLEQLKAVMAHELGHLSGNHSRFAAWIYRIRKTWMQIYERLHQSDQSGASVLFNRFLDWYWPSFNAYSFTLARMNEYEADRCAAQLTSANNTAEALINIEVKARFLESSFWSDIQKRAEHQADPPSNAYSSMLTVLHNPIAEEETKQWLEQALAQKTSYADTHPCLADRLKSLGYQTTQLETLPQPATIQISAAEHLLGKMILHKFAKQFDQDWKAAISTPWRQRYAYLQETKDKLRALNQKAQMQTLPEQEAWERAYYTLELQGGEAALPFLQDVLKIQPDHAEANYTIGQVFLHKADASGIAHIEKAIEQRVDWVIAGCELVYGFFCQQGQTEEAQKYRARAEQHYQLLLKAQQERATVGDYDRFQPHTLKALEVNELKQQLACYPQVKEAYLVEKVVKYFPEKHFCVLGIVRKPGLIESSDASHKLINLLVTNLQFPTETYIIILNHGSSDKLKKKICQIHRSLIFRR</sequence>
<evidence type="ECO:0000259" key="13">
    <source>
        <dbReference type="Pfam" id="PF01435"/>
    </source>
</evidence>
<dbReference type="Gene3D" id="1.25.40.10">
    <property type="entry name" value="Tetratricopeptide repeat domain"/>
    <property type="match status" value="1"/>
</dbReference>
<dbReference type="SUPFAM" id="SSF48452">
    <property type="entry name" value="TPR-like"/>
    <property type="match status" value="1"/>
</dbReference>
<dbReference type="InterPro" id="IPR001915">
    <property type="entry name" value="Peptidase_M48"/>
</dbReference>
<dbReference type="CDD" id="cd07328">
    <property type="entry name" value="M48_Ste24p_like"/>
    <property type="match status" value="1"/>
</dbReference>
<evidence type="ECO:0000256" key="7">
    <source>
        <dbReference type="ARBA" id="ARBA00022801"/>
    </source>
</evidence>
<dbReference type="GO" id="GO:0004222">
    <property type="term" value="F:metalloendopeptidase activity"/>
    <property type="evidence" value="ECO:0007669"/>
    <property type="project" value="InterPro"/>
</dbReference>
<comment type="caution">
    <text evidence="14">The sequence shown here is derived from an EMBL/GenBank/DDBJ whole genome shotgun (WGS) entry which is preliminary data.</text>
</comment>
<accession>A0A841VBM9</accession>
<feature type="domain" description="Peptidase M48" evidence="13">
    <location>
        <begin position="145"/>
        <end position="336"/>
    </location>
</feature>
<organism evidence="14 15">
    <name type="scientific">Microcystis aeruginosa BLCC-F158</name>
    <dbReference type="NCBI Taxonomy" id="2755316"/>
    <lineage>
        <taxon>Bacteria</taxon>
        <taxon>Bacillati</taxon>
        <taxon>Cyanobacteriota</taxon>
        <taxon>Cyanophyceae</taxon>
        <taxon>Oscillatoriophycideae</taxon>
        <taxon>Chroococcales</taxon>
        <taxon>Microcystaceae</taxon>
        <taxon>Microcystis</taxon>
    </lineage>
</organism>
<evidence type="ECO:0000256" key="8">
    <source>
        <dbReference type="ARBA" id="ARBA00022833"/>
    </source>
</evidence>
<proteinExistence type="predicted"/>
<keyword evidence="9 12" id="KW-1133">Transmembrane helix</keyword>
<dbReference type="AlphaFoldDB" id="A0A841VBM9"/>
<dbReference type="Gene3D" id="3.30.2010.10">
    <property type="entry name" value="Metalloproteases ('zincins'), catalytic domain"/>
    <property type="match status" value="1"/>
</dbReference>
<name>A0A841VBM9_MICAE</name>
<keyword evidence="4 14" id="KW-0645">Protease</keyword>
<keyword evidence="11 12" id="KW-0472">Membrane</keyword>
<feature type="transmembrane region" description="Helical" evidence="12">
    <location>
        <begin position="30"/>
        <end position="61"/>
    </location>
</feature>
<keyword evidence="8" id="KW-0862">Zinc</keyword>
<gene>
    <name evidence="14" type="ORF">H0901_20625</name>
</gene>
<dbReference type="Pfam" id="PF01435">
    <property type="entry name" value="Peptidase_M48"/>
    <property type="match status" value="1"/>
</dbReference>
<reference evidence="14 15" key="1">
    <citation type="submission" date="2020-07" db="EMBL/GenBank/DDBJ databases">
        <title>Genomes of two Microcystis aeruginosa (Cyanobacteria) strains from Florida (USA) with disparate toxicogenic potential.</title>
        <authorList>
            <person name="Lefler F.W."/>
            <person name="Barbosa M."/>
            <person name="Berthold D.E."/>
            <person name="Laughinghouse H.D. IV."/>
        </authorList>
    </citation>
    <scope>NUCLEOTIDE SEQUENCE [LARGE SCALE GENOMIC DNA]</scope>
    <source>
        <strain evidence="14 15">BLCCF158</strain>
    </source>
</reference>
<evidence type="ECO:0000256" key="1">
    <source>
        <dbReference type="ARBA" id="ARBA00001947"/>
    </source>
</evidence>
<comment type="cofactor">
    <cofactor evidence="1">
        <name>Zn(2+)</name>
        <dbReference type="ChEBI" id="CHEBI:29105"/>
    </cofactor>
</comment>
<keyword evidence="7" id="KW-0378">Hydrolase</keyword>
<evidence type="ECO:0000256" key="2">
    <source>
        <dbReference type="ARBA" id="ARBA00004651"/>
    </source>
</evidence>
<keyword evidence="5 12" id="KW-0812">Transmembrane</keyword>
<evidence type="ECO:0000256" key="10">
    <source>
        <dbReference type="ARBA" id="ARBA00023049"/>
    </source>
</evidence>
<evidence type="ECO:0000313" key="15">
    <source>
        <dbReference type="Proteomes" id="UP000525432"/>
    </source>
</evidence>
<keyword evidence="6" id="KW-0479">Metal-binding</keyword>
<evidence type="ECO:0000256" key="6">
    <source>
        <dbReference type="ARBA" id="ARBA00022723"/>
    </source>
</evidence>
<dbReference type="GO" id="GO:0005886">
    <property type="term" value="C:plasma membrane"/>
    <property type="evidence" value="ECO:0007669"/>
    <property type="project" value="UniProtKB-SubCell"/>
</dbReference>
<dbReference type="RefSeq" id="WP_185241072.1">
    <property type="nucleotide sequence ID" value="NZ_JACEGC010000151.1"/>
</dbReference>
<dbReference type="InterPro" id="IPR011990">
    <property type="entry name" value="TPR-like_helical_dom_sf"/>
</dbReference>
<keyword evidence="3" id="KW-1003">Cell membrane</keyword>
<evidence type="ECO:0000256" key="3">
    <source>
        <dbReference type="ARBA" id="ARBA00022475"/>
    </source>
</evidence>
<keyword evidence="10 14" id="KW-0482">Metalloprotease</keyword>
<protein>
    <submittedName>
        <fullName evidence="14">M48 family metalloprotease</fullName>
    </submittedName>
</protein>
<dbReference type="GO" id="GO:0046872">
    <property type="term" value="F:metal ion binding"/>
    <property type="evidence" value="ECO:0007669"/>
    <property type="project" value="UniProtKB-KW"/>
</dbReference>
<dbReference type="PANTHER" id="PTHR43221:SF1">
    <property type="entry name" value="PROTEASE HTPX"/>
    <property type="match status" value="1"/>
</dbReference>
<evidence type="ECO:0000256" key="12">
    <source>
        <dbReference type="SAM" id="Phobius"/>
    </source>
</evidence>
<dbReference type="GO" id="GO:0006508">
    <property type="term" value="P:proteolysis"/>
    <property type="evidence" value="ECO:0007669"/>
    <property type="project" value="UniProtKB-KW"/>
</dbReference>
<evidence type="ECO:0000313" key="14">
    <source>
        <dbReference type="EMBL" id="MBC1197586.1"/>
    </source>
</evidence>
<comment type="subcellular location">
    <subcellularLocation>
        <location evidence="2">Cell membrane</location>
        <topology evidence="2">Multi-pass membrane protein</topology>
    </subcellularLocation>
</comment>
<evidence type="ECO:0000256" key="11">
    <source>
        <dbReference type="ARBA" id="ARBA00023136"/>
    </source>
</evidence>